<comment type="caution">
    <text evidence="2">The sequence shown here is derived from an EMBL/GenBank/DDBJ whole genome shotgun (WGS) entry which is preliminary data.</text>
</comment>
<proteinExistence type="predicted"/>
<gene>
    <name evidence="2" type="ORF">AHMF7616_01260</name>
</gene>
<reference evidence="2 3" key="1">
    <citation type="submission" date="2018-04" db="EMBL/GenBank/DDBJ databases">
        <title>Adhaeribacter sp. HMF7616 genome sequencing and assembly.</title>
        <authorList>
            <person name="Kang H."/>
            <person name="Kang J."/>
            <person name="Cha I."/>
            <person name="Kim H."/>
            <person name="Joh K."/>
        </authorList>
    </citation>
    <scope>NUCLEOTIDE SEQUENCE [LARGE SCALE GENOMIC DNA]</scope>
    <source>
        <strain evidence="2 3">HMF7616</strain>
    </source>
</reference>
<name>A0A369QHH2_9BACT</name>
<accession>A0A369QHH2</accession>
<keyword evidence="3" id="KW-1185">Reference proteome</keyword>
<feature type="transmembrane region" description="Helical" evidence="1">
    <location>
        <begin position="293"/>
        <end position="311"/>
    </location>
</feature>
<feature type="transmembrane region" description="Helical" evidence="1">
    <location>
        <begin position="6"/>
        <end position="28"/>
    </location>
</feature>
<dbReference type="RefSeq" id="WP_147275616.1">
    <property type="nucleotide sequence ID" value="NZ_QASA01000001.1"/>
</dbReference>
<organism evidence="2 3">
    <name type="scientific">Adhaeribacter pallidiroseus</name>
    <dbReference type="NCBI Taxonomy" id="2072847"/>
    <lineage>
        <taxon>Bacteria</taxon>
        <taxon>Pseudomonadati</taxon>
        <taxon>Bacteroidota</taxon>
        <taxon>Cytophagia</taxon>
        <taxon>Cytophagales</taxon>
        <taxon>Hymenobacteraceae</taxon>
        <taxon>Adhaeribacter</taxon>
    </lineage>
</organism>
<keyword evidence="1" id="KW-0472">Membrane</keyword>
<protein>
    <submittedName>
        <fullName evidence="2">Uncharacterized protein</fullName>
    </submittedName>
</protein>
<dbReference type="OrthoDB" id="6286374at2"/>
<dbReference type="AlphaFoldDB" id="A0A369QHH2"/>
<evidence type="ECO:0000313" key="2">
    <source>
        <dbReference type="EMBL" id="RDC62666.1"/>
    </source>
</evidence>
<evidence type="ECO:0000256" key="1">
    <source>
        <dbReference type="SAM" id="Phobius"/>
    </source>
</evidence>
<feature type="transmembrane region" description="Helical" evidence="1">
    <location>
        <begin position="190"/>
        <end position="210"/>
    </location>
</feature>
<keyword evidence="1" id="KW-1133">Transmembrane helix</keyword>
<dbReference type="EMBL" id="QASA01000001">
    <property type="protein sequence ID" value="RDC62666.1"/>
    <property type="molecule type" value="Genomic_DNA"/>
</dbReference>
<dbReference type="Proteomes" id="UP000253919">
    <property type="component" value="Unassembled WGS sequence"/>
</dbReference>
<evidence type="ECO:0000313" key="3">
    <source>
        <dbReference type="Proteomes" id="UP000253919"/>
    </source>
</evidence>
<keyword evidence="1" id="KW-0812">Transmembrane</keyword>
<sequence length="339" mass="37225">MSTLQMLDVFIGVIFIYLLLSFICSAISEIIEGIIKKRGADLHRGICELIQANPDNKLLEKIYAHPLISSLYRGRYQVNSKKNLPSYIPANNFALALLDIILPASATQVSGAAGGAALADANTPETKDQPLQLLRKALLNYAGLPAQQGILALIDAAEGDINKARQNIELWYNSSMDRVAGWYKRRVQMILLGLGFALAAGMNADTIALFKSLMNSPALRNSLVSASAEYAKMSYAEAQQSNPQDRLNANLTKINELRLPMGWDWEQTTPSGVVISNAKLAIPDNFSGWLSKVAGWLITGLAVSLGAPFWFDLLNKMMVIRSTVKPREKSREEASEDRQ</sequence>